<gene>
    <name evidence="1" type="ORF">F8M41_026269</name>
</gene>
<dbReference type="Proteomes" id="UP000439903">
    <property type="component" value="Unassembled WGS sequence"/>
</dbReference>
<evidence type="ECO:0000313" key="1">
    <source>
        <dbReference type="EMBL" id="KAF0465450.1"/>
    </source>
</evidence>
<protein>
    <submittedName>
        <fullName evidence="1">Uncharacterized protein</fullName>
    </submittedName>
</protein>
<dbReference type="EMBL" id="WTPW01000972">
    <property type="protein sequence ID" value="KAF0465450.1"/>
    <property type="molecule type" value="Genomic_DNA"/>
</dbReference>
<dbReference type="InterPro" id="IPR028265">
    <property type="entry name" value="TTDN1/SICKLE"/>
</dbReference>
<comment type="caution">
    <text evidence="1">The sequence shown here is derived from an EMBL/GenBank/DDBJ whole genome shotgun (WGS) entry which is preliminary data.</text>
</comment>
<dbReference type="Pfam" id="PF15502">
    <property type="entry name" value="MPLKIP"/>
    <property type="match status" value="1"/>
</dbReference>
<evidence type="ECO:0000313" key="2">
    <source>
        <dbReference type="Proteomes" id="UP000439903"/>
    </source>
</evidence>
<sequence>MQKRFHLTTIVHGYNTPPRKGYKSKNNYYRSPPKKLRLNDSNVDITQIDSNIDISQIDIKQYYKESFFEDPWAKLI</sequence>
<accession>A0A8H4AAQ0</accession>
<organism evidence="1 2">
    <name type="scientific">Gigaspora margarita</name>
    <dbReference type="NCBI Taxonomy" id="4874"/>
    <lineage>
        <taxon>Eukaryota</taxon>
        <taxon>Fungi</taxon>
        <taxon>Fungi incertae sedis</taxon>
        <taxon>Mucoromycota</taxon>
        <taxon>Glomeromycotina</taxon>
        <taxon>Glomeromycetes</taxon>
        <taxon>Diversisporales</taxon>
        <taxon>Gigasporaceae</taxon>
        <taxon>Gigaspora</taxon>
    </lineage>
</organism>
<keyword evidence="2" id="KW-1185">Reference proteome</keyword>
<dbReference type="OrthoDB" id="10307933at2759"/>
<reference evidence="1 2" key="1">
    <citation type="journal article" date="2019" name="Environ. Microbiol.">
        <title>At the nexus of three kingdoms: the genome of the mycorrhizal fungus Gigaspora margarita provides insights into plant, endobacterial and fungal interactions.</title>
        <authorList>
            <person name="Venice F."/>
            <person name="Ghignone S."/>
            <person name="Salvioli di Fossalunga A."/>
            <person name="Amselem J."/>
            <person name="Novero M."/>
            <person name="Xianan X."/>
            <person name="Sedzielewska Toro K."/>
            <person name="Morin E."/>
            <person name="Lipzen A."/>
            <person name="Grigoriev I.V."/>
            <person name="Henrissat B."/>
            <person name="Martin F.M."/>
            <person name="Bonfante P."/>
        </authorList>
    </citation>
    <scope>NUCLEOTIDE SEQUENCE [LARGE SCALE GENOMIC DNA]</scope>
    <source>
        <strain evidence="1 2">BEG34</strain>
    </source>
</reference>
<proteinExistence type="predicted"/>
<dbReference type="AlphaFoldDB" id="A0A8H4AAQ0"/>
<name>A0A8H4AAQ0_GIGMA</name>